<evidence type="ECO:0000313" key="1">
    <source>
        <dbReference type="EMBL" id="KYO68627.1"/>
    </source>
</evidence>
<reference evidence="1 2" key="1">
    <citation type="submission" date="2015-12" db="EMBL/GenBank/DDBJ databases">
        <title>Draft genome of Thermovenabulum gondwanense isolated from a red thermophilic microbial mat colonisisng an outflow channel of a bore well.</title>
        <authorList>
            <person name="Patel B.K."/>
        </authorList>
    </citation>
    <scope>NUCLEOTIDE SEQUENCE [LARGE SCALE GENOMIC DNA]</scope>
    <source>
        <strain evidence="1 2">R270</strain>
    </source>
</reference>
<name>A0A162N0C3_9FIRM</name>
<dbReference type="Proteomes" id="UP000075737">
    <property type="component" value="Unassembled WGS sequence"/>
</dbReference>
<proteinExistence type="predicted"/>
<dbReference type="EMBL" id="LOHZ01000015">
    <property type="protein sequence ID" value="KYO68627.1"/>
    <property type="molecule type" value="Genomic_DNA"/>
</dbReference>
<organism evidence="1 2">
    <name type="scientific">Thermovenabulum gondwanense</name>
    <dbReference type="NCBI Taxonomy" id="520767"/>
    <lineage>
        <taxon>Bacteria</taxon>
        <taxon>Bacillati</taxon>
        <taxon>Bacillota</taxon>
        <taxon>Clostridia</taxon>
        <taxon>Thermosediminibacterales</taxon>
        <taxon>Thermosediminibacteraceae</taxon>
        <taxon>Thermovenabulum</taxon>
    </lineage>
</organism>
<keyword evidence="2" id="KW-1185">Reference proteome</keyword>
<comment type="caution">
    <text evidence="1">The sequence shown here is derived from an EMBL/GenBank/DDBJ whole genome shotgun (WGS) entry which is preliminary data.</text>
</comment>
<gene>
    <name evidence="1" type="ORF">ATZ99_01360</name>
</gene>
<dbReference type="STRING" id="520767.ATZ99_01360"/>
<dbReference type="AlphaFoldDB" id="A0A162N0C3"/>
<sequence length="61" mass="7260">MPLGLTVKPKEEELQNFKEYIIGDIKIYIAKDLINIENLKIFVDYVFWMELSLKELKVNNN</sequence>
<protein>
    <submittedName>
        <fullName evidence="1">Uncharacterized protein</fullName>
    </submittedName>
</protein>
<accession>A0A162N0C3</accession>
<evidence type="ECO:0000313" key="2">
    <source>
        <dbReference type="Proteomes" id="UP000075737"/>
    </source>
</evidence>